<dbReference type="RefSeq" id="WP_248649908.1">
    <property type="nucleotide sequence ID" value="NZ_CP096659.1"/>
</dbReference>
<reference evidence="12 13" key="1">
    <citation type="submission" date="2022-04" db="EMBL/GenBank/DDBJ databases">
        <title>Diverse halophilic archaea isolated from saline environments.</title>
        <authorList>
            <person name="Cui H.-L."/>
        </authorList>
    </citation>
    <scope>NUCLEOTIDE SEQUENCE [LARGE SCALE GENOMIC DNA]</scope>
    <source>
        <strain evidence="12 13">XZYJT49</strain>
    </source>
</reference>
<evidence type="ECO:0000256" key="8">
    <source>
        <dbReference type="HAMAP-Rule" id="MF_00027"/>
    </source>
</evidence>
<proteinExistence type="inferred from homology"/>
<dbReference type="Pfam" id="PF07685">
    <property type="entry name" value="GATase_3"/>
    <property type="match status" value="1"/>
</dbReference>
<dbReference type="Pfam" id="PF01656">
    <property type="entry name" value="CbiA"/>
    <property type="match status" value="1"/>
</dbReference>
<dbReference type="CDD" id="cd03130">
    <property type="entry name" value="GATase1_CobB"/>
    <property type="match status" value="1"/>
</dbReference>
<dbReference type="AlphaFoldDB" id="A0A8U0HSM0"/>
<dbReference type="PROSITE" id="PS51273">
    <property type="entry name" value="GATASE_TYPE_1"/>
    <property type="match status" value="1"/>
</dbReference>
<keyword evidence="4 8" id="KW-0547">Nucleotide-binding</keyword>
<evidence type="ECO:0000256" key="7">
    <source>
        <dbReference type="ARBA" id="ARBA00022962"/>
    </source>
</evidence>
<dbReference type="InterPro" id="IPR004484">
    <property type="entry name" value="CbiA/CobB_synth"/>
</dbReference>
<dbReference type="PROSITE" id="PS51274">
    <property type="entry name" value="GATASE_COBBQ"/>
    <property type="match status" value="1"/>
</dbReference>
<feature type="region of interest" description="Disordered" evidence="9">
    <location>
        <begin position="212"/>
        <end position="232"/>
    </location>
</feature>
<comment type="domain">
    <text evidence="8">Comprises of two domains. The C-terminal domain contains the binding site for glutamine and catalyzes the hydrolysis of this substrate to glutamate and ammonia. The N-terminal domain is anticipated to bind ATP and cobyrinate and catalyzes the ultimate synthesis of the diamide product. The ammonia produced via the glutaminase domain is probably translocated to the adjacent domain via a molecular tunnel, where it reacts with an activated intermediate.</text>
</comment>
<dbReference type="InterPro" id="IPR011698">
    <property type="entry name" value="GATase_3"/>
</dbReference>
<dbReference type="NCBIfam" id="TIGR00379">
    <property type="entry name" value="cobB"/>
    <property type="match status" value="1"/>
</dbReference>
<feature type="domain" description="CobB/CobQ-like glutamine amidotransferase" evidence="11">
    <location>
        <begin position="234"/>
        <end position="424"/>
    </location>
</feature>
<keyword evidence="3 8" id="KW-0436">Ligase</keyword>
<keyword evidence="6 8" id="KW-0460">Magnesium</keyword>
<dbReference type="GO" id="GO:0005524">
    <property type="term" value="F:ATP binding"/>
    <property type="evidence" value="ECO:0007669"/>
    <property type="project" value="UniProtKB-UniRule"/>
</dbReference>
<dbReference type="Proteomes" id="UP000830729">
    <property type="component" value="Chromosome"/>
</dbReference>
<dbReference type="EMBL" id="CP096659">
    <property type="protein sequence ID" value="UPV73858.1"/>
    <property type="molecule type" value="Genomic_DNA"/>
</dbReference>
<protein>
    <recommendedName>
        <fullName evidence="8">Cobyrinate a,c-diamide synthase</fullName>
        <ecNumber evidence="8">6.3.5.11</ecNumber>
    </recommendedName>
    <alternativeName>
        <fullName evidence="8">Cobyrinic acid a,c-diamide synthetase</fullName>
    </alternativeName>
</protein>
<evidence type="ECO:0000256" key="9">
    <source>
        <dbReference type="SAM" id="MobiDB-lite"/>
    </source>
</evidence>
<name>A0A8U0HSM0_9EURY</name>
<comment type="function">
    <text evidence="8">Catalyzes the ATP-dependent amidation of the two carboxylate groups at positions a and c of cobyrinate, using either L-glutamine or ammonia as the nitrogen source.</text>
</comment>
<dbReference type="HAMAP" id="MF_00027">
    <property type="entry name" value="CobB_CbiA"/>
    <property type="match status" value="1"/>
</dbReference>
<comment type="similarity">
    <text evidence="8">Belongs to the CobB/CbiA family.</text>
</comment>
<dbReference type="PANTHER" id="PTHR43873">
    <property type="entry name" value="COBYRINATE A,C-DIAMIDE SYNTHASE"/>
    <property type="match status" value="1"/>
</dbReference>
<comment type="catalytic activity">
    <reaction evidence="8">
        <text>cob(II)yrinate + 2 L-glutamine + 2 ATP + 2 H2O = cob(II)yrinate a,c diamide + 2 L-glutamate + 2 ADP + 2 phosphate + 2 H(+)</text>
        <dbReference type="Rhea" id="RHEA:26289"/>
        <dbReference type="ChEBI" id="CHEBI:15377"/>
        <dbReference type="ChEBI" id="CHEBI:15378"/>
        <dbReference type="ChEBI" id="CHEBI:29985"/>
        <dbReference type="ChEBI" id="CHEBI:30616"/>
        <dbReference type="ChEBI" id="CHEBI:43474"/>
        <dbReference type="ChEBI" id="CHEBI:58359"/>
        <dbReference type="ChEBI" id="CHEBI:58537"/>
        <dbReference type="ChEBI" id="CHEBI:58894"/>
        <dbReference type="ChEBI" id="CHEBI:456216"/>
        <dbReference type="EC" id="6.3.5.11"/>
    </reaction>
</comment>
<feature type="domain" description="CobQ/CobB/MinD/ParA nucleotide binding" evidence="10">
    <location>
        <begin position="5"/>
        <end position="185"/>
    </location>
</feature>
<dbReference type="InterPro" id="IPR027417">
    <property type="entry name" value="P-loop_NTPase"/>
</dbReference>
<dbReference type="GeneID" id="72186551"/>
<dbReference type="Gene3D" id="3.40.50.880">
    <property type="match status" value="1"/>
</dbReference>
<feature type="active site" description="Nucleophile" evidence="8">
    <location>
        <position position="314"/>
    </location>
</feature>
<dbReference type="SUPFAM" id="SSF52540">
    <property type="entry name" value="P-loop containing nucleoside triphosphate hydrolases"/>
    <property type="match status" value="1"/>
</dbReference>
<dbReference type="Gene3D" id="3.40.50.300">
    <property type="entry name" value="P-loop containing nucleotide triphosphate hydrolases"/>
    <property type="match status" value="1"/>
</dbReference>
<comment type="miscellaneous">
    <text evidence="8">The a and c carboxylates of cobyrinate are activated for nucleophilic attack via formation of a phosphorylated intermediate by ATP. CbiA catalyzes first the amidation of the c-carboxylate, and then that of the a-carboxylate.</text>
</comment>
<accession>A0A8U0HSM0</accession>
<sequence length="432" mass="45989">MKGVVVGGTRSGVGKTVATLAVISAVEAAGYSVQPAKAGPDFIDPSHHAVVAGRPSRTLDVWLEGEEGLRRNYYRGDGDVCVVEGVMGLYDGDGSSTAMVAEALDLPVVLVVDASAGMESVAATAVGFRKYAADAGRDIDVAGVIAQRAHGGRHETGIADALPDGLTYFGRIPPSADLEIPDRHLGLHMGEEDPLDRETLDDAADHIDTEQLVAAASEPPRPESSNQRSARNMRVAVPRDDAFRFVYPGVLERLRSRAEVVTFAPADGDDVPDADGVYLPGGYPELHAADLADGPALSSLRRYAVDGVPVLGECGGMMVLSESLTTAEEETYEMAGVLPAEVRMHDRYQALDHVELRAREPTLTAGTDDAVRGHEFHYSSADVDSDARFAFDVERGSGIDGDRDGLTEYRTLGTYAHVHAESGAFDRFVDQL</sequence>
<evidence type="ECO:0000259" key="11">
    <source>
        <dbReference type="Pfam" id="PF07685"/>
    </source>
</evidence>
<gene>
    <name evidence="8" type="primary">cbiA</name>
    <name evidence="12" type="ORF">M0R89_15090</name>
</gene>
<dbReference type="PANTHER" id="PTHR43873:SF1">
    <property type="entry name" value="COBYRINATE A,C-DIAMIDE SYNTHASE"/>
    <property type="match status" value="1"/>
</dbReference>
<evidence type="ECO:0000256" key="2">
    <source>
        <dbReference type="ARBA" id="ARBA00022573"/>
    </source>
</evidence>
<dbReference type="NCBIfam" id="NF010471">
    <property type="entry name" value="PRK13896.1"/>
    <property type="match status" value="1"/>
</dbReference>
<dbReference type="EC" id="6.3.5.11" evidence="8"/>
<evidence type="ECO:0000313" key="13">
    <source>
        <dbReference type="Proteomes" id="UP000830729"/>
    </source>
</evidence>
<evidence type="ECO:0000313" key="12">
    <source>
        <dbReference type="EMBL" id="UPV73858.1"/>
    </source>
</evidence>
<evidence type="ECO:0000256" key="5">
    <source>
        <dbReference type="ARBA" id="ARBA00022840"/>
    </source>
</evidence>
<dbReference type="SUPFAM" id="SSF52317">
    <property type="entry name" value="Class I glutamine amidotransferase-like"/>
    <property type="match status" value="1"/>
</dbReference>
<dbReference type="GO" id="GO:0042242">
    <property type="term" value="F:cobyrinic acid a,c-diamide synthase activity"/>
    <property type="evidence" value="ECO:0007669"/>
    <property type="project" value="UniProtKB-UniRule"/>
</dbReference>
<dbReference type="InterPro" id="IPR029062">
    <property type="entry name" value="Class_I_gatase-like"/>
</dbReference>
<comment type="pathway">
    <text evidence="8">Cofactor biosynthesis; adenosylcobalamin biosynthesis; cob(II)yrinate a,c-diamide from sirohydrochlorin (anaerobic route): step 10/10.</text>
</comment>
<dbReference type="KEGG" id="halx:M0R89_15090"/>
<evidence type="ECO:0000256" key="3">
    <source>
        <dbReference type="ARBA" id="ARBA00022598"/>
    </source>
</evidence>
<dbReference type="InterPro" id="IPR002586">
    <property type="entry name" value="CobQ/CobB/MinD/ParA_Nub-bd_dom"/>
</dbReference>
<feature type="site" description="Increases nucleophilicity of active site Cys" evidence="8">
    <location>
        <position position="417"/>
    </location>
</feature>
<dbReference type="GO" id="GO:0009236">
    <property type="term" value="P:cobalamin biosynthetic process"/>
    <property type="evidence" value="ECO:0007669"/>
    <property type="project" value="UniProtKB-UniRule"/>
</dbReference>
<keyword evidence="2 8" id="KW-0169">Cobalamin biosynthesis</keyword>
<organism evidence="12 13">
    <name type="scientific">Halorussus limi</name>
    <dbReference type="NCBI Taxonomy" id="2938695"/>
    <lineage>
        <taxon>Archaea</taxon>
        <taxon>Methanobacteriati</taxon>
        <taxon>Methanobacteriota</taxon>
        <taxon>Stenosarchaea group</taxon>
        <taxon>Halobacteria</taxon>
        <taxon>Halobacteriales</taxon>
        <taxon>Haladaptataceae</taxon>
        <taxon>Halorussus</taxon>
    </lineage>
</organism>
<evidence type="ECO:0000259" key="10">
    <source>
        <dbReference type="Pfam" id="PF01656"/>
    </source>
</evidence>
<evidence type="ECO:0000256" key="4">
    <source>
        <dbReference type="ARBA" id="ARBA00022741"/>
    </source>
</evidence>
<comment type="cofactor">
    <cofactor evidence="1 8">
        <name>Mg(2+)</name>
        <dbReference type="ChEBI" id="CHEBI:18420"/>
    </cofactor>
</comment>
<keyword evidence="7 8" id="KW-0315">Glutamine amidotransferase</keyword>
<evidence type="ECO:0000256" key="6">
    <source>
        <dbReference type="ARBA" id="ARBA00022842"/>
    </source>
</evidence>
<evidence type="ECO:0000256" key="1">
    <source>
        <dbReference type="ARBA" id="ARBA00001946"/>
    </source>
</evidence>
<keyword evidence="5 8" id="KW-0067">ATP-binding</keyword>
<dbReference type="NCBIfam" id="NF002204">
    <property type="entry name" value="PRK01077.1"/>
    <property type="match status" value="1"/>
</dbReference>
<keyword evidence="13" id="KW-1185">Reference proteome</keyword>